<evidence type="ECO:0000256" key="5">
    <source>
        <dbReference type="ARBA" id="ARBA00022519"/>
    </source>
</evidence>
<proteinExistence type="inferred from homology"/>
<dbReference type="CDD" id="cd06261">
    <property type="entry name" value="TM_PBP2"/>
    <property type="match status" value="1"/>
</dbReference>
<evidence type="ECO:0000313" key="15">
    <source>
        <dbReference type="Proteomes" id="UP001596422"/>
    </source>
</evidence>
<dbReference type="Gene3D" id="1.10.3720.10">
    <property type="entry name" value="MetI-like"/>
    <property type="match status" value="1"/>
</dbReference>
<dbReference type="PANTHER" id="PTHR43848:SF5">
    <property type="entry name" value="SPERMIDINE_PUTRESCINE TRANSPORT SYSTEM PERMEASE PROTEIN POTC"/>
    <property type="match status" value="1"/>
</dbReference>
<keyword evidence="5" id="KW-0997">Cell inner membrane</keyword>
<feature type="transmembrane region" description="Helical" evidence="11">
    <location>
        <begin position="130"/>
        <end position="151"/>
    </location>
</feature>
<dbReference type="PANTHER" id="PTHR43848">
    <property type="entry name" value="PUTRESCINE TRANSPORT SYSTEM PERMEASE PROTEIN POTI"/>
    <property type="match status" value="1"/>
</dbReference>
<evidence type="ECO:0000256" key="7">
    <source>
        <dbReference type="ARBA" id="ARBA00022989"/>
    </source>
</evidence>
<dbReference type="EMBL" id="JBHSWE010000001">
    <property type="protein sequence ID" value="MFC6668696.1"/>
    <property type="molecule type" value="Genomic_DNA"/>
</dbReference>
<keyword evidence="8 11" id="KW-0472">Membrane</keyword>
<reference evidence="15" key="2">
    <citation type="journal article" date="2019" name="Int. J. Syst. Evol. Microbiol.">
        <title>The Global Catalogue of Microorganisms (GCM) 10K type strain sequencing project: providing services to taxonomists for standard genome sequencing and annotation.</title>
        <authorList>
            <consortium name="The Broad Institute Genomics Platform"/>
            <consortium name="The Broad Institute Genome Sequencing Center for Infectious Disease"/>
            <person name="Wu L."/>
            <person name="Ma J."/>
        </authorList>
    </citation>
    <scope>NUCLEOTIDE SEQUENCE [LARGE SCALE GENOMIC DNA]</scope>
    <source>
        <strain evidence="15">NBRC 111756</strain>
    </source>
</reference>
<evidence type="ECO:0000256" key="2">
    <source>
        <dbReference type="ARBA" id="ARBA00007069"/>
    </source>
</evidence>
<gene>
    <name evidence="13" type="ORF">ACFQDL_00125</name>
    <name evidence="14" type="ORF">ACFQDL_30710</name>
</gene>
<evidence type="ECO:0000256" key="1">
    <source>
        <dbReference type="ARBA" id="ARBA00004429"/>
    </source>
</evidence>
<dbReference type="Proteomes" id="UP001596422">
    <property type="component" value="Unassembled WGS sequence"/>
</dbReference>
<dbReference type="SUPFAM" id="SSF161098">
    <property type="entry name" value="MetI-like"/>
    <property type="match status" value="1"/>
</dbReference>
<dbReference type="PROSITE" id="PS50928">
    <property type="entry name" value="ABC_TM1"/>
    <property type="match status" value="1"/>
</dbReference>
<evidence type="ECO:0000313" key="14">
    <source>
        <dbReference type="EMBL" id="MFC6673976.1"/>
    </source>
</evidence>
<protein>
    <recommendedName>
        <fullName evidence="10">Spermidine/putrescine transport system permease protein PotC</fullName>
    </recommendedName>
</protein>
<accession>A0ABW2A8X2</accession>
<evidence type="ECO:0000256" key="8">
    <source>
        <dbReference type="ARBA" id="ARBA00023136"/>
    </source>
</evidence>
<dbReference type="RefSeq" id="WP_379907232.1">
    <property type="nucleotide sequence ID" value="NZ_JBHSWE010000001.1"/>
</dbReference>
<name>A0ABW2A8X2_9GAMM</name>
<comment type="function">
    <text evidence="9">Required for the activity of the bacterial periplasmic transport system of putrescine and spermidine.</text>
</comment>
<evidence type="ECO:0000256" key="4">
    <source>
        <dbReference type="ARBA" id="ARBA00022475"/>
    </source>
</evidence>
<reference evidence="14" key="1">
    <citation type="journal article" date="2014" name="Int. J. Syst. Evol. Microbiol.">
        <title>Complete genome of a new Firmicutes species belonging to the dominant human colonic microbiota ('Ruminococcus bicirculans') reveals two chromosomes and a selective capacity to utilize plant glucans.</title>
        <authorList>
            <consortium name="NISC Comparative Sequencing Program"/>
            <person name="Wegmann U."/>
            <person name="Louis P."/>
            <person name="Goesmann A."/>
            <person name="Henrissat B."/>
            <person name="Duncan S.H."/>
            <person name="Flint H.J."/>
        </authorList>
    </citation>
    <scope>NUCLEOTIDE SEQUENCE</scope>
    <source>
        <strain evidence="14">NBRC 111756</strain>
    </source>
</reference>
<keyword evidence="7 11" id="KW-1133">Transmembrane helix</keyword>
<evidence type="ECO:0000256" key="10">
    <source>
        <dbReference type="ARBA" id="ARBA00039580"/>
    </source>
</evidence>
<feature type="transmembrane region" description="Helical" evidence="11">
    <location>
        <begin position="102"/>
        <end position="124"/>
    </location>
</feature>
<comment type="similarity">
    <text evidence="2">Belongs to the binding-protein-dependent transport system permease family. CysTW subfamily.</text>
</comment>
<sequence>MIASSLKKLPFTREISLAMLAYMYLPVLVLVAYSFNANRTATVWTEFSVAWYGRILTNASIQAAAVNTLIVGTIATLCATLIALLAALATSRAFRGLKLVEAGISLPLLLPEIVIAVATLLLFMALQVELGLVTVTVAHIGFCIPFAYLPIRARLNNMDQHLLEAAQDLYADRYRTFRRVTLPLLWPGVLSGAVLAFVVSLDNFIMTFFVSGPGATTLPVYIFSAIRAGVTPEINAISTLMLVLSVVLVVVSYRLGQSGKMARQR</sequence>
<feature type="domain" description="ABC transmembrane type-1" evidence="12">
    <location>
        <begin position="65"/>
        <end position="252"/>
    </location>
</feature>
<dbReference type="InterPro" id="IPR051789">
    <property type="entry name" value="Bact_Polyamine_Transport"/>
</dbReference>
<dbReference type="InterPro" id="IPR000515">
    <property type="entry name" value="MetI-like"/>
</dbReference>
<evidence type="ECO:0000256" key="3">
    <source>
        <dbReference type="ARBA" id="ARBA00022448"/>
    </source>
</evidence>
<reference evidence="14" key="3">
    <citation type="submission" date="2024-09" db="EMBL/GenBank/DDBJ databases">
        <authorList>
            <person name="Sun Q."/>
            <person name="Mori K."/>
        </authorList>
    </citation>
    <scope>NUCLEOTIDE SEQUENCE</scope>
    <source>
        <strain evidence="14">NBRC 111756</strain>
    </source>
</reference>
<evidence type="ECO:0000259" key="12">
    <source>
        <dbReference type="PROSITE" id="PS50928"/>
    </source>
</evidence>
<comment type="caution">
    <text evidence="14">The sequence shown here is derived from an EMBL/GenBank/DDBJ whole genome shotgun (WGS) entry which is preliminary data.</text>
</comment>
<feature type="transmembrane region" description="Helical" evidence="11">
    <location>
        <begin position="184"/>
        <end position="210"/>
    </location>
</feature>
<feature type="transmembrane region" description="Helical" evidence="11">
    <location>
        <begin position="69"/>
        <end position="90"/>
    </location>
</feature>
<keyword evidence="6 11" id="KW-0812">Transmembrane</keyword>
<evidence type="ECO:0000313" key="13">
    <source>
        <dbReference type="EMBL" id="MFC6668696.1"/>
    </source>
</evidence>
<dbReference type="InterPro" id="IPR035906">
    <property type="entry name" value="MetI-like_sf"/>
</dbReference>
<comment type="subcellular location">
    <subcellularLocation>
        <location evidence="1">Cell inner membrane</location>
        <topology evidence="1">Multi-pass membrane protein</topology>
    </subcellularLocation>
    <subcellularLocation>
        <location evidence="11">Cell membrane</location>
        <topology evidence="11">Multi-pass membrane protein</topology>
    </subcellularLocation>
</comment>
<evidence type="ECO:0000256" key="9">
    <source>
        <dbReference type="ARBA" id="ARBA00037216"/>
    </source>
</evidence>
<feature type="transmembrane region" description="Helical" evidence="11">
    <location>
        <begin position="15"/>
        <end position="35"/>
    </location>
</feature>
<dbReference type="Pfam" id="PF00528">
    <property type="entry name" value="BPD_transp_1"/>
    <property type="match status" value="1"/>
</dbReference>
<organism evidence="14 15">
    <name type="scientific">Marinobacterium aestuariivivens</name>
    <dbReference type="NCBI Taxonomy" id="1698799"/>
    <lineage>
        <taxon>Bacteria</taxon>
        <taxon>Pseudomonadati</taxon>
        <taxon>Pseudomonadota</taxon>
        <taxon>Gammaproteobacteria</taxon>
        <taxon>Oceanospirillales</taxon>
        <taxon>Oceanospirillaceae</taxon>
        <taxon>Marinobacterium</taxon>
    </lineage>
</organism>
<evidence type="ECO:0000256" key="6">
    <source>
        <dbReference type="ARBA" id="ARBA00022692"/>
    </source>
</evidence>
<dbReference type="EMBL" id="JBHSWE010000001">
    <property type="protein sequence ID" value="MFC6673976.1"/>
    <property type="molecule type" value="Genomic_DNA"/>
</dbReference>
<keyword evidence="15" id="KW-1185">Reference proteome</keyword>
<keyword evidence="4" id="KW-1003">Cell membrane</keyword>
<keyword evidence="3 11" id="KW-0813">Transport</keyword>
<feature type="transmembrane region" description="Helical" evidence="11">
    <location>
        <begin position="234"/>
        <end position="255"/>
    </location>
</feature>
<evidence type="ECO:0000256" key="11">
    <source>
        <dbReference type="RuleBase" id="RU363032"/>
    </source>
</evidence>